<dbReference type="AlphaFoldDB" id="A0AAD9PGC6"/>
<dbReference type="EMBL" id="JAODUO010000115">
    <property type="protein sequence ID" value="KAK2194300.1"/>
    <property type="molecule type" value="Genomic_DNA"/>
</dbReference>
<proteinExistence type="predicted"/>
<reference evidence="1" key="1">
    <citation type="journal article" date="2023" name="Mol. Biol. Evol.">
        <title>Third-Generation Sequencing Reveals the Adaptive Role of the Epigenome in Three Deep-Sea Polychaetes.</title>
        <authorList>
            <person name="Perez M."/>
            <person name="Aroh O."/>
            <person name="Sun Y."/>
            <person name="Lan Y."/>
            <person name="Juniper S.K."/>
            <person name="Young C.R."/>
            <person name="Angers B."/>
            <person name="Qian P.Y."/>
        </authorList>
    </citation>
    <scope>NUCLEOTIDE SEQUENCE</scope>
    <source>
        <strain evidence="1">R07B-5</strain>
    </source>
</reference>
<sequence length="157" mass="17044">MGRLTDDILAMFGVKPSDRVVATKTPNGPPEIPLMFPTREQIISAGEKPDVDEEEDCLSCKVVGCTTLSGAAGAVLYAMNRNSNKFSGRKLIIYRAQAVSVAGVLLMLAGCRWFNAGIFDKANADVSMLDQTKGDLRKLFVFFNVDPPKILDTQAKT</sequence>
<name>A0AAD9PGC6_RIDPI</name>
<evidence type="ECO:0000313" key="1">
    <source>
        <dbReference type="EMBL" id="KAK2194300.1"/>
    </source>
</evidence>
<keyword evidence="2" id="KW-1185">Reference proteome</keyword>
<accession>A0AAD9PGC6</accession>
<comment type="caution">
    <text evidence="1">The sequence shown here is derived from an EMBL/GenBank/DDBJ whole genome shotgun (WGS) entry which is preliminary data.</text>
</comment>
<organism evidence="1 2">
    <name type="scientific">Ridgeia piscesae</name>
    <name type="common">Tubeworm</name>
    <dbReference type="NCBI Taxonomy" id="27915"/>
    <lineage>
        <taxon>Eukaryota</taxon>
        <taxon>Metazoa</taxon>
        <taxon>Spiralia</taxon>
        <taxon>Lophotrochozoa</taxon>
        <taxon>Annelida</taxon>
        <taxon>Polychaeta</taxon>
        <taxon>Sedentaria</taxon>
        <taxon>Canalipalpata</taxon>
        <taxon>Sabellida</taxon>
        <taxon>Siboglinidae</taxon>
        <taxon>Ridgeia</taxon>
    </lineage>
</organism>
<gene>
    <name evidence="1" type="ORF">NP493_116g05000</name>
</gene>
<protein>
    <submittedName>
        <fullName evidence="1">Uncharacterized protein</fullName>
    </submittedName>
</protein>
<dbReference type="Proteomes" id="UP001209878">
    <property type="component" value="Unassembled WGS sequence"/>
</dbReference>
<evidence type="ECO:0000313" key="2">
    <source>
        <dbReference type="Proteomes" id="UP001209878"/>
    </source>
</evidence>